<evidence type="ECO:0000256" key="1">
    <source>
        <dbReference type="SAM" id="MobiDB-lite"/>
    </source>
</evidence>
<protein>
    <submittedName>
        <fullName evidence="2">Uncharacterized protein</fullName>
    </submittedName>
</protein>
<dbReference type="OrthoDB" id="3791134at2759"/>
<dbReference type="STRING" id="91928.A0A0D2B6Z7"/>
<feature type="region of interest" description="Disordered" evidence="1">
    <location>
        <begin position="151"/>
        <end position="312"/>
    </location>
</feature>
<dbReference type="Proteomes" id="UP000053328">
    <property type="component" value="Unassembled WGS sequence"/>
</dbReference>
<reference evidence="2 3" key="1">
    <citation type="submission" date="2015-01" db="EMBL/GenBank/DDBJ databases">
        <title>The Genome Sequence of Exophiala spinifera CBS89968.</title>
        <authorList>
            <consortium name="The Broad Institute Genomics Platform"/>
            <person name="Cuomo C."/>
            <person name="de Hoog S."/>
            <person name="Gorbushina A."/>
            <person name="Stielow B."/>
            <person name="Teixiera M."/>
            <person name="Abouelleil A."/>
            <person name="Chapman S.B."/>
            <person name="Priest M."/>
            <person name="Young S.K."/>
            <person name="Wortman J."/>
            <person name="Nusbaum C."/>
            <person name="Birren B."/>
        </authorList>
    </citation>
    <scope>NUCLEOTIDE SEQUENCE [LARGE SCALE GENOMIC DNA]</scope>
    <source>
        <strain evidence="2 3">CBS 89968</strain>
    </source>
</reference>
<dbReference type="AlphaFoldDB" id="A0A0D2B6Z7"/>
<feature type="compositionally biased region" description="Polar residues" evidence="1">
    <location>
        <begin position="280"/>
        <end position="298"/>
    </location>
</feature>
<name>A0A0D2B6Z7_9EURO</name>
<feature type="compositionally biased region" description="Low complexity" evidence="1">
    <location>
        <begin position="264"/>
        <end position="276"/>
    </location>
</feature>
<gene>
    <name evidence="2" type="ORF">PV08_07482</name>
</gene>
<feature type="compositionally biased region" description="Basic and acidic residues" evidence="1">
    <location>
        <begin position="45"/>
        <end position="62"/>
    </location>
</feature>
<accession>A0A0D2B6Z7</accession>
<dbReference type="GeneID" id="27334565"/>
<evidence type="ECO:0000313" key="2">
    <source>
        <dbReference type="EMBL" id="KIW14698.1"/>
    </source>
</evidence>
<organism evidence="2 3">
    <name type="scientific">Exophiala spinifera</name>
    <dbReference type="NCBI Taxonomy" id="91928"/>
    <lineage>
        <taxon>Eukaryota</taxon>
        <taxon>Fungi</taxon>
        <taxon>Dikarya</taxon>
        <taxon>Ascomycota</taxon>
        <taxon>Pezizomycotina</taxon>
        <taxon>Eurotiomycetes</taxon>
        <taxon>Chaetothyriomycetidae</taxon>
        <taxon>Chaetothyriales</taxon>
        <taxon>Herpotrichiellaceae</taxon>
        <taxon>Exophiala</taxon>
    </lineage>
</organism>
<dbReference type="VEuPathDB" id="FungiDB:PV08_07482"/>
<dbReference type="RefSeq" id="XP_016234914.1">
    <property type="nucleotide sequence ID" value="XM_016381812.1"/>
</dbReference>
<keyword evidence="3" id="KW-1185">Reference proteome</keyword>
<dbReference type="EMBL" id="KN847496">
    <property type="protein sequence ID" value="KIW14698.1"/>
    <property type="molecule type" value="Genomic_DNA"/>
</dbReference>
<dbReference type="HOGENOM" id="CLU_080478_0_0_1"/>
<feature type="region of interest" description="Disordered" evidence="1">
    <location>
        <begin position="19"/>
        <end position="85"/>
    </location>
</feature>
<feature type="compositionally biased region" description="Polar residues" evidence="1">
    <location>
        <begin position="178"/>
        <end position="191"/>
    </location>
</feature>
<evidence type="ECO:0000313" key="3">
    <source>
        <dbReference type="Proteomes" id="UP000053328"/>
    </source>
</evidence>
<sequence>MPNVSFDIFFDKDFINITATRGHTAPKAKPEWKVRTAPKLPPKPQPEDHSGTPRPPPREKLTSTRQSLAPRRQLPEKAVDNTDAVSQTRTVATAGAFAGGAVSAVGNSINGIGEGINNSIRRYGDGAKDYGNAIMDWTAADGVRATTANNPLGLSAGKTGGKRTVTHPTLYTPPKPSPSKTLMTTNKSAQPQKKIEAGTPKKALPAPGPGPKPPGAAKKVTTNGAAPVKKAGVSVPPPSTNKTSTAPNPGAFRKKPAENNTMGNAKKASMNAAAKKPVSVQKSTPIKPSQSKKTSAPRTNYVAAANPLGLKF</sequence>
<proteinExistence type="predicted"/>